<evidence type="ECO:0000256" key="1">
    <source>
        <dbReference type="SAM" id="MobiDB-lite"/>
    </source>
</evidence>
<reference evidence="3" key="2">
    <citation type="submission" date="2020-01" db="EMBL/GenBank/DDBJ databases">
        <authorList>
            <person name="Korhonen P.K.K."/>
            <person name="Guangxu M.G."/>
            <person name="Wang T.W."/>
            <person name="Stroehlein A.J.S."/>
            <person name="Young N.D."/>
            <person name="Ang C.-S.A."/>
            <person name="Fernando D.W.F."/>
            <person name="Lu H.L."/>
            <person name="Taylor S.T."/>
            <person name="Ehtesham M.E.M."/>
            <person name="Najaraj S.H.N."/>
            <person name="Harsha G.H.G."/>
            <person name="Madugundu A.M."/>
            <person name="Renuse S.R."/>
            <person name="Holt D.H."/>
            <person name="Pandey A.P."/>
            <person name="Papenfuss A.P."/>
            <person name="Gasser R.B.G."/>
            <person name="Fischer K.F."/>
        </authorList>
    </citation>
    <scope>NUCLEOTIDE SEQUENCE</scope>
    <source>
        <strain evidence="3">SSS_KF_BRIS2020</strain>
    </source>
</reference>
<keyword evidence="5" id="KW-1185">Reference proteome</keyword>
<dbReference type="PANTHER" id="PTHR47508:SF3">
    <property type="entry name" value="TIR DOMAIN-CONTAINING PROTEIN"/>
    <property type="match status" value="1"/>
</dbReference>
<feature type="region of interest" description="Disordered" evidence="1">
    <location>
        <begin position="1"/>
        <end position="34"/>
    </location>
</feature>
<dbReference type="InterPro" id="IPR000157">
    <property type="entry name" value="TIR_dom"/>
</dbReference>
<dbReference type="Gene3D" id="3.40.50.10140">
    <property type="entry name" value="Toll/interleukin-1 receptor homology (TIR) domain"/>
    <property type="match status" value="1"/>
</dbReference>
<dbReference type="AlphaFoldDB" id="A0A834VB03"/>
<dbReference type="GO" id="GO:0007165">
    <property type="term" value="P:signal transduction"/>
    <property type="evidence" value="ECO:0007669"/>
    <property type="project" value="InterPro"/>
</dbReference>
<organism evidence="3">
    <name type="scientific">Sarcoptes scabiei</name>
    <name type="common">Itch mite</name>
    <name type="synonym">Acarus scabiei</name>
    <dbReference type="NCBI Taxonomy" id="52283"/>
    <lineage>
        <taxon>Eukaryota</taxon>
        <taxon>Metazoa</taxon>
        <taxon>Ecdysozoa</taxon>
        <taxon>Arthropoda</taxon>
        <taxon>Chelicerata</taxon>
        <taxon>Arachnida</taxon>
        <taxon>Acari</taxon>
        <taxon>Acariformes</taxon>
        <taxon>Sarcoptiformes</taxon>
        <taxon>Astigmata</taxon>
        <taxon>Psoroptidia</taxon>
        <taxon>Sarcoptoidea</taxon>
        <taxon>Sarcoptidae</taxon>
        <taxon>Sarcoptinae</taxon>
        <taxon>Sarcoptes</taxon>
    </lineage>
</organism>
<dbReference type="EMBL" id="WVUK01000062">
    <property type="protein sequence ID" value="KAF7490081.1"/>
    <property type="molecule type" value="Genomic_DNA"/>
</dbReference>
<feature type="compositionally biased region" description="Polar residues" evidence="1">
    <location>
        <begin position="25"/>
        <end position="34"/>
    </location>
</feature>
<dbReference type="Proteomes" id="UP000070412">
    <property type="component" value="Unassembled WGS sequence"/>
</dbReference>
<reference evidence="4" key="3">
    <citation type="submission" date="2022-06" db="UniProtKB">
        <authorList>
            <consortium name="EnsemblMetazoa"/>
        </authorList>
    </citation>
    <scope>IDENTIFICATION</scope>
</reference>
<evidence type="ECO:0000313" key="5">
    <source>
        <dbReference type="Proteomes" id="UP000070412"/>
    </source>
</evidence>
<dbReference type="Pfam" id="PF13676">
    <property type="entry name" value="TIR_2"/>
    <property type="match status" value="1"/>
</dbReference>
<evidence type="ECO:0000313" key="4">
    <source>
        <dbReference type="EnsemblMetazoa" id="KAF7490081.1"/>
    </source>
</evidence>
<reference evidence="5" key="1">
    <citation type="journal article" date="2020" name="PLoS Negl. Trop. Dis.">
        <title>High-quality nuclear genome for Sarcoptes scabiei-A critical resource for a neglected parasite.</title>
        <authorList>
            <person name="Korhonen P.K."/>
            <person name="Gasser R.B."/>
            <person name="Ma G."/>
            <person name="Wang T."/>
            <person name="Stroehlein A.J."/>
            <person name="Young N.D."/>
            <person name="Ang C.S."/>
            <person name="Fernando D.D."/>
            <person name="Lu H.C."/>
            <person name="Taylor S."/>
            <person name="Reynolds S.L."/>
            <person name="Mofiz E."/>
            <person name="Najaraj S.H."/>
            <person name="Gowda H."/>
            <person name="Madugundu A."/>
            <person name="Renuse S."/>
            <person name="Holt D."/>
            <person name="Pandey A."/>
            <person name="Papenfuss A.T."/>
            <person name="Fischer K."/>
        </authorList>
    </citation>
    <scope>NUCLEOTIDE SEQUENCE [LARGE SCALE GENOMIC DNA]</scope>
</reference>
<name>A0A834VB03_SARSC</name>
<feature type="domain" description="TIR" evidence="2">
    <location>
        <begin position="350"/>
        <end position="459"/>
    </location>
</feature>
<proteinExistence type="predicted"/>
<dbReference type="OrthoDB" id="10062307at2759"/>
<gene>
    <name evidence="3" type="ORF">SSS_3901</name>
</gene>
<accession>A0A834VB03</accession>
<feature type="compositionally biased region" description="Polar residues" evidence="1">
    <location>
        <begin position="1"/>
        <end position="15"/>
    </location>
</feature>
<sequence>MVLSNETDPASSPSLSIGLGHPSRDGSQSSNRNDFLTALPDLTMSINDSIYQDHHHHHNHHHRNQLQRNNSLIVSDSIPNEIDQPKETVIGIVFVQESTPSVPINFDNRFDNGPISPYSMHEISLGTIILSDRNGSITTTAFAIRLAIQKSLFNMDDDYVFLTNSGRFCSESPISIDQETYIELNHLVDCHNLIRFRRKLGPNRCSLIGYYSNNCGIFLGHIFVHYESNLKTARTIIDENLKDIKINNYKIGTNYYFLYSTGCIINPNNEQNMILIEIIRNNSVGIRLEKPFDIESSYYTESNRQIADCSAVNNEDQNDSLILRNKVPKILFRRKTSKRRTTIKIPQKQIMLSYVRREAAEHAIQLKKTLIDSGFSVYLDVHEIQMGSDWQDSLNCAVQNCHFFVPLITQNYGRTQWTNREVKLADVLQKHIIPINFLDLWPPECLAIQFATTQYIPWNPKSSEHNPEENDSIEECASKLWAQDSIEHVTKLITERIYKLSQTKISPFSNTKESQEIIEKKAAHLQSASITLASSSSSSSPSSPTAKQRSLIVISAHPDQSHASDQIRSYLLNDYDVWCSSDLTSNLVKNDTKMFRTHAPKISSPSYEIDFYPITENHSTITRPVQDYARYIVENSKKRPKSVPNPDKLEIRKKDLTRVFSYGDSPYFSSISPDKMDRLQCFHRKVLQSSLVIILASDQYYRSSTSEQHVYYCGQRVKTILVQFDETPAPVWFLKLMSNNDNPLNYESKTFKEDLMDRINRTLDPHCKEMENLHEIKIKYLADCMKKNIPNPETCVYVFGSTEVSNLDPKTAQICIEIGRELAKFKNINLITNGYYGTGDIVAHTFYQEISSKQENSVESIIHIVPLKDNEKTSDAVEKNNDGTFKKVSYGQTLFLGESLKERDSVIARMIDTSILIGGDQNAARETEEMIWNDHYVIPIKSTGGAAGGEFDVPSKIFSCPNGVRENQWSILLESNATPVQIAKAVINVIYDLKKAIHKHTISTSLSNLRRSFNEQPIKKRIANRKKLQTSTSSSTTATSSLTLNDNFQSKQYDENKVERSNSDSTENSAEKILPTFKSLDQSFAENLLIASDHNPNYKISGFKGKFNKFLKRFTNKL</sequence>
<dbReference type="InterPro" id="IPR035897">
    <property type="entry name" value="Toll_tir_struct_dom_sf"/>
</dbReference>
<evidence type="ECO:0000313" key="3">
    <source>
        <dbReference type="EMBL" id="KAF7490081.1"/>
    </source>
</evidence>
<dbReference type="EnsemblMetazoa" id="SSS_3901s_mrna">
    <property type="protein sequence ID" value="KAF7490081.1"/>
    <property type="gene ID" value="SSS_3901"/>
</dbReference>
<protein>
    <recommendedName>
        <fullName evidence="2">TIR domain-containing protein</fullName>
    </recommendedName>
</protein>
<dbReference type="PANTHER" id="PTHR47508">
    <property type="entry name" value="SAM DOMAIN-CONTAINING PROTEIN-RELATED"/>
    <property type="match status" value="1"/>
</dbReference>
<dbReference type="SUPFAM" id="SSF52200">
    <property type="entry name" value="Toll/Interleukin receptor TIR domain"/>
    <property type="match status" value="1"/>
</dbReference>
<evidence type="ECO:0000259" key="2">
    <source>
        <dbReference type="Pfam" id="PF13676"/>
    </source>
</evidence>